<evidence type="ECO:0000313" key="4">
    <source>
        <dbReference type="EMBL" id="OBA21694.1"/>
    </source>
</evidence>
<dbReference type="PANTHER" id="PTHR37329:SF1">
    <property type="entry name" value="KINETOCHORE PROTEIN SOS7"/>
    <property type="match status" value="1"/>
</dbReference>
<dbReference type="GO" id="GO:0000776">
    <property type="term" value="C:kinetochore"/>
    <property type="evidence" value="ECO:0007669"/>
    <property type="project" value="InterPro"/>
</dbReference>
<feature type="region of interest" description="Disordered" evidence="2">
    <location>
        <begin position="1"/>
        <end position="21"/>
    </location>
</feature>
<dbReference type="OrthoDB" id="18959at2759"/>
<sequence>MSRGSPTVRRQPQTTMNEEKGMFSVELAEDTYRAKVATSALKPSDPSLIKGDIASLKRFCSKLKFQYLEQDTRDKFVAVLFSEHAESVSQKNVDAVAGENTSAKAELKQLKKELAERVALSESVAEDVISINQRLQTRRKEAESASAELAALEKEFHALVSLPENESYKMLFDLNKMIDSQDVRPDEAIRIAETDLKQDQVMFHDLQQQEQALLEKAAQMNRHTEELQNTLLRMKTELEHSSRTPNGHPEPEQVRAQWLRELNSVLHKFTVAPVEIRQIGANYVLLCGRDEIVFSSDLNIVLVLNHVLRSLDVNQVNHVSGERKVEYLLRVIMKAFAG</sequence>
<dbReference type="Pfam" id="PF20882">
    <property type="entry name" value="Sos7"/>
    <property type="match status" value="1"/>
</dbReference>
<reference evidence="4 5" key="1">
    <citation type="submission" date="2016-05" db="EMBL/GenBank/DDBJ databases">
        <title>Comparative genomics of biotechnologically important yeasts.</title>
        <authorList>
            <consortium name="DOE Joint Genome Institute"/>
            <person name="Riley R."/>
            <person name="Haridas S."/>
            <person name="Wolfe K.H."/>
            <person name="Lopes M.R."/>
            <person name="Hittinger C.T."/>
            <person name="Goker M."/>
            <person name="Salamov A."/>
            <person name="Wisecaver J."/>
            <person name="Long T.M."/>
            <person name="Aerts A.L."/>
            <person name="Barry K."/>
            <person name="Choi C."/>
            <person name="Clum A."/>
            <person name="Coughlan A.Y."/>
            <person name="Deshpande S."/>
            <person name="Douglass A.P."/>
            <person name="Hanson S.J."/>
            <person name="Klenk H.-P."/>
            <person name="LaButti K."/>
            <person name="Lapidus A."/>
            <person name="Lindquist E."/>
            <person name="Lipzen A."/>
            <person name="Meier-kolthoff J.P."/>
            <person name="Ohm R.A."/>
            <person name="Otillar R.P."/>
            <person name="Pangilinan J."/>
            <person name="Peng Y."/>
            <person name="Rokas A."/>
            <person name="Rosa C.A."/>
            <person name="Scheuner C."/>
            <person name="Sibirny A.A."/>
            <person name="Slot J.C."/>
            <person name="Stielow J.B."/>
            <person name="Sun H."/>
            <person name="Kurtzman C.P."/>
            <person name="Blackwell M."/>
            <person name="Grigoriev I.V."/>
            <person name="Jeffries T.W."/>
        </authorList>
    </citation>
    <scope>NUCLEOTIDE SEQUENCE [LARGE SCALE GENOMIC DNA]</scope>
    <source>
        <strain evidence="4 5">NRRL YB-4993</strain>
    </source>
</reference>
<dbReference type="EMBL" id="LXTC01000003">
    <property type="protein sequence ID" value="OBA21694.1"/>
    <property type="molecule type" value="Genomic_DNA"/>
</dbReference>
<name>A0A1A0HC31_9ASCO</name>
<dbReference type="GO" id="GO:0034501">
    <property type="term" value="P:protein localization to kinetochore"/>
    <property type="evidence" value="ECO:0007669"/>
    <property type="project" value="InterPro"/>
</dbReference>
<feature type="domain" description="Kinetochore protein Sos7 coiled-coil" evidence="3">
    <location>
        <begin position="60"/>
        <end position="128"/>
    </location>
</feature>
<dbReference type="STRING" id="869754.A0A1A0HC31"/>
<keyword evidence="5" id="KW-1185">Reference proteome</keyword>
<dbReference type="AlphaFoldDB" id="A0A1A0HC31"/>
<evidence type="ECO:0000256" key="1">
    <source>
        <dbReference type="SAM" id="Coils"/>
    </source>
</evidence>
<accession>A0A1A0HC31</accession>
<feature type="compositionally biased region" description="Polar residues" evidence="2">
    <location>
        <begin position="1"/>
        <end position="16"/>
    </location>
</feature>
<evidence type="ECO:0000259" key="3">
    <source>
        <dbReference type="Pfam" id="PF20882"/>
    </source>
</evidence>
<feature type="coiled-coil region" evidence="1">
    <location>
        <begin position="206"/>
        <end position="237"/>
    </location>
</feature>
<dbReference type="PANTHER" id="PTHR37329">
    <property type="entry name" value="KINETOCHORE PROTEIN SOS7"/>
    <property type="match status" value="1"/>
</dbReference>
<dbReference type="GO" id="GO:0051315">
    <property type="term" value="P:attachment of mitotic spindle microtubules to kinetochore"/>
    <property type="evidence" value="ECO:0007669"/>
    <property type="project" value="TreeGrafter"/>
</dbReference>
<comment type="caution">
    <text evidence="4">The sequence shown here is derived from an EMBL/GenBank/DDBJ whole genome shotgun (WGS) entry which is preliminary data.</text>
</comment>
<organism evidence="4 5">
    <name type="scientific">Metschnikowia bicuspidata var. bicuspidata NRRL YB-4993</name>
    <dbReference type="NCBI Taxonomy" id="869754"/>
    <lineage>
        <taxon>Eukaryota</taxon>
        <taxon>Fungi</taxon>
        <taxon>Dikarya</taxon>
        <taxon>Ascomycota</taxon>
        <taxon>Saccharomycotina</taxon>
        <taxon>Pichiomycetes</taxon>
        <taxon>Metschnikowiaceae</taxon>
        <taxon>Metschnikowia</taxon>
    </lineage>
</organism>
<dbReference type="InterPro" id="IPR048781">
    <property type="entry name" value="Sos7_CC"/>
</dbReference>
<evidence type="ECO:0000256" key="2">
    <source>
        <dbReference type="SAM" id="MobiDB-lite"/>
    </source>
</evidence>
<dbReference type="RefSeq" id="XP_018712204.1">
    <property type="nucleotide sequence ID" value="XM_018854840.1"/>
</dbReference>
<keyword evidence="1" id="KW-0175">Coiled coil</keyword>
<gene>
    <name evidence="4" type="ORF">METBIDRAFT_190743</name>
</gene>
<feature type="coiled-coil region" evidence="1">
    <location>
        <begin position="93"/>
        <end position="162"/>
    </location>
</feature>
<dbReference type="Proteomes" id="UP000092555">
    <property type="component" value="Unassembled WGS sequence"/>
</dbReference>
<protein>
    <recommendedName>
        <fullName evidence="3">Kinetochore protein Sos7 coiled-coil domain-containing protein</fullName>
    </recommendedName>
</protein>
<evidence type="ECO:0000313" key="5">
    <source>
        <dbReference type="Proteomes" id="UP000092555"/>
    </source>
</evidence>
<proteinExistence type="predicted"/>
<dbReference type="GeneID" id="30027816"/>
<dbReference type="InterPro" id="IPR037475">
    <property type="entry name" value="Sos7"/>
</dbReference>